<dbReference type="FunCoup" id="A0A200PWI4">
    <property type="interactions" value="155"/>
</dbReference>
<evidence type="ECO:0000259" key="8">
    <source>
        <dbReference type="SMART" id="SM00479"/>
    </source>
</evidence>
<evidence type="ECO:0000313" key="9">
    <source>
        <dbReference type="EMBL" id="OVA02583.1"/>
    </source>
</evidence>
<dbReference type="SUPFAM" id="SSF53098">
    <property type="entry name" value="Ribonuclease H-like"/>
    <property type="match status" value="1"/>
</dbReference>
<name>A0A200PWI4_MACCD</name>
<dbReference type="InterPro" id="IPR036397">
    <property type="entry name" value="RNaseH_sf"/>
</dbReference>
<keyword evidence="5 9" id="KW-0269">Exonuclease</keyword>
<reference evidence="9 10" key="1">
    <citation type="journal article" date="2017" name="Mol. Plant">
        <title>The Genome of Medicinal Plant Macleaya cordata Provides New Insights into Benzylisoquinoline Alkaloids Metabolism.</title>
        <authorList>
            <person name="Liu X."/>
            <person name="Liu Y."/>
            <person name="Huang P."/>
            <person name="Ma Y."/>
            <person name="Qing Z."/>
            <person name="Tang Q."/>
            <person name="Cao H."/>
            <person name="Cheng P."/>
            <person name="Zheng Y."/>
            <person name="Yuan Z."/>
            <person name="Zhou Y."/>
            <person name="Liu J."/>
            <person name="Tang Z."/>
            <person name="Zhuo Y."/>
            <person name="Zhang Y."/>
            <person name="Yu L."/>
            <person name="Huang J."/>
            <person name="Yang P."/>
            <person name="Peng Q."/>
            <person name="Zhang J."/>
            <person name="Jiang W."/>
            <person name="Zhang Z."/>
            <person name="Lin K."/>
            <person name="Ro D.K."/>
            <person name="Chen X."/>
            <person name="Xiong X."/>
            <person name="Shang Y."/>
            <person name="Huang S."/>
            <person name="Zeng J."/>
        </authorList>
    </citation>
    <scope>NUCLEOTIDE SEQUENCE [LARGE SCALE GENOMIC DNA]</scope>
    <source>
        <strain evidence="10">cv. BLH2017</strain>
        <tissue evidence="9">Root</tissue>
    </source>
</reference>
<dbReference type="Proteomes" id="UP000195402">
    <property type="component" value="Unassembled WGS sequence"/>
</dbReference>
<feature type="domain" description="Exonuclease" evidence="8">
    <location>
        <begin position="148"/>
        <end position="328"/>
    </location>
</feature>
<sequence length="354" mass="39958">MRAACTCFSSMLQEPRCRILYMLKGNLPVQPISVASIWSQNLHTLRSRLGSRFSFELVGSNACGASPRESNTGRWKQQPLTTKVERKSNKIRSSKTCMVRPDDLLDGTVTVGTKLNLYKSEVRESKDIKHCDVQLKVEESRKVEPLVTIFVFDLETTGFRREEDRTVEIAFRDLIGGKNSTFQTLINPERHVPNAHIHGISTHMVNRPDVPRFADLIPILQHYVQTRKIPGAPVLLVAHNARSFDVPFLINEFSRCNVEIPSDWLFLDTLPLARELVKLEGPKVLSGTSVQALREFYEIPLVGAAHSAMSDVNTLSEILRHMTIDLKLPVSALLERSFKASDVISVKKKKKNMT</sequence>
<dbReference type="EMBL" id="MVGT01003949">
    <property type="protein sequence ID" value="OVA02583.1"/>
    <property type="molecule type" value="Genomic_DNA"/>
</dbReference>
<keyword evidence="3" id="KW-0479">Metal-binding</keyword>
<evidence type="ECO:0000256" key="7">
    <source>
        <dbReference type="ARBA" id="ARBA00025769"/>
    </source>
</evidence>
<evidence type="ECO:0000256" key="2">
    <source>
        <dbReference type="ARBA" id="ARBA00022722"/>
    </source>
</evidence>
<gene>
    <name evidence="9" type="ORF">BVC80_9091g90</name>
</gene>
<keyword evidence="10" id="KW-1185">Reference proteome</keyword>
<keyword evidence="6" id="KW-0460">Magnesium</keyword>
<keyword evidence="4" id="KW-0378">Hydrolase</keyword>
<dbReference type="InterPro" id="IPR013520">
    <property type="entry name" value="Ribonucl_H"/>
</dbReference>
<dbReference type="SMART" id="SM00479">
    <property type="entry name" value="EXOIII"/>
    <property type="match status" value="1"/>
</dbReference>
<dbReference type="CDD" id="cd06127">
    <property type="entry name" value="DEDDh"/>
    <property type="match status" value="1"/>
</dbReference>
<dbReference type="PANTHER" id="PTHR13058">
    <property type="entry name" value="THREE PRIME REPAIR EXONUCLEASE 1, 2"/>
    <property type="match status" value="1"/>
</dbReference>
<protein>
    <submittedName>
        <fullName evidence="9">Exonuclease</fullName>
    </submittedName>
</protein>
<dbReference type="GO" id="GO:0006308">
    <property type="term" value="P:DNA catabolic process"/>
    <property type="evidence" value="ECO:0007669"/>
    <property type="project" value="TreeGrafter"/>
</dbReference>
<dbReference type="OMA" id="IPPDWLF"/>
<comment type="cofactor">
    <cofactor evidence="1">
        <name>Mg(2+)</name>
        <dbReference type="ChEBI" id="CHEBI:18420"/>
    </cofactor>
</comment>
<dbReference type="GO" id="GO:0008296">
    <property type="term" value="F:3'-5'-DNA exonuclease activity"/>
    <property type="evidence" value="ECO:0007669"/>
    <property type="project" value="TreeGrafter"/>
</dbReference>
<dbReference type="FunFam" id="3.30.420.10:FF:000081">
    <property type="entry name" value="Exonuclease DPD1 chloroplastic/mitochondrial"/>
    <property type="match status" value="1"/>
</dbReference>
<evidence type="ECO:0000256" key="5">
    <source>
        <dbReference type="ARBA" id="ARBA00022839"/>
    </source>
</evidence>
<evidence type="ECO:0000256" key="3">
    <source>
        <dbReference type="ARBA" id="ARBA00022723"/>
    </source>
</evidence>
<dbReference type="InterPro" id="IPR012337">
    <property type="entry name" value="RNaseH-like_sf"/>
</dbReference>
<evidence type="ECO:0000256" key="4">
    <source>
        <dbReference type="ARBA" id="ARBA00022801"/>
    </source>
</evidence>
<dbReference type="InterPro" id="IPR040393">
    <property type="entry name" value="TREX1/2"/>
</dbReference>
<organism evidence="9 10">
    <name type="scientific">Macleaya cordata</name>
    <name type="common">Five-seeded plume-poppy</name>
    <name type="synonym">Bocconia cordata</name>
    <dbReference type="NCBI Taxonomy" id="56857"/>
    <lineage>
        <taxon>Eukaryota</taxon>
        <taxon>Viridiplantae</taxon>
        <taxon>Streptophyta</taxon>
        <taxon>Embryophyta</taxon>
        <taxon>Tracheophyta</taxon>
        <taxon>Spermatophyta</taxon>
        <taxon>Magnoliopsida</taxon>
        <taxon>Ranunculales</taxon>
        <taxon>Papaveraceae</taxon>
        <taxon>Papaveroideae</taxon>
        <taxon>Macleaya</taxon>
    </lineage>
</organism>
<dbReference type="PANTHER" id="PTHR13058:SF19">
    <property type="entry name" value="LD40940P"/>
    <property type="match status" value="1"/>
</dbReference>
<dbReference type="GO" id="GO:0003676">
    <property type="term" value="F:nucleic acid binding"/>
    <property type="evidence" value="ECO:0007669"/>
    <property type="project" value="InterPro"/>
</dbReference>
<dbReference type="OrthoDB" id="10250935at2759"/>
<keyword evidence="2" id="KW-0540">Nuclease</keyword>
<dbReference type="Pfam" id="PF00929">
    <property type="entry name" value="RNase_T"/>
    <property type="match status" value="1"/>
</dbReference>
<dbReference type="AlphaFoldDB" id="A0A200PWI4"/>
<evidence type="ECO:0000256" key="6">
    <source>
        <dbReference type="ARBA" id="ARBA00022842"/>
    </source>
</evidence>
<dbReference type="GO" id="GO:0046872">
    <property type="term" value="F:metal ion binding"/>
    <property type="evidence" value="ECO:0007669"/>
    <property type="project" value="UniProtKB-KW"/>
</dbReference>
<evidence type="ECO:0000256" key="1">
    <source>
        <dbReference type="ARBA" id="ARBA00001946"/>
    </source>
</evidence>
<proteinExistence type="inferred from homology"/>
<dbReference type="STRING" id="56857.A0A200PWI4"/>
<accession>A0A200PWI4</accession>
<dbReference type="Gene3D" id="3.30.420.10">
    <property type="entry name" value="Ribonuclease H-like superfamily/Ribonuclease H"/>
    <property type="match status" value="1"/>
</dbReference>
<dbReference type="GO" id="GO:0005737">
    <property type="term" value="C:cytoplasm"/>
    <property type="evidence" value="ECO:0007669"/>
    <property type="project" value="TreeGrafter"/>
</dbReference>
<evidence type="ECO:0000313" key="10">
    <source>
        <dbReference type="Proteomes" id="UP000195402"/>
    </source>
</evidence>
<comment type="similarity">
    <text evidence="7">Belongs to the exonuclease superfamily. TREX family.</text>
</comment>
<comment type="caution">
    <text evidence="9">The sequence shown here is derived from an EMBL/GenBank/DDBJ whole genome shotgun (WGS) entry which is preliminary data.</text>
</comment>
<dbReference type="InParanoid" id="A0A200PWI4"/>